<reference evidence="1" key="2">
    <citation type="submission" date="2020-11" db="EMBL/GenBank/DDBJ databases">
        <authorList>
            <person name="McCartney M.A."/>
            <person name="Auch B."/>
            <person name="Kono T."/>
            <person name="Mallez S."/>
            <person name="Becker A."/>
            <person name="Gohl D.M."/>
            <person name="Silverstein K.A.T."/>
            <person name="Koren S."/>
            <person name="Bechman K.B."/>
            <person name="Herman A."/>
            <person name="Abrahante J.E."/>
            <person name="Garbe J."/>
        </authorList>
    </citation>
    <scope>NUCLEOTIDE SEQUENCE</scope>
    <source>
        <strain evidence="1">Duluth1</strain>
        <tissue evidence="1">Whole animal</tissue>
    </source>
</reference>
<name>A0A9D4E0N6_DREPO</name>
<protein>
    <submittedName>
        <fullName evidence="1">Uncharacterized protein</fullName>
    </submittedName>
</protein>
<evidence type="ECO:0000313" key="2">
    <source>
        <dbReference type="Proteomes" id="UP000828390"/>
    </source>
</evidence>
<accession>A0A9D4E0N6</accession>
<dbReference type="EMBL" id="JAIWYP010000009">
    <property type="protein sequence ID" value="KAH3771597.1"/>
    <property type="molecule type" value="Genomic_DNA"/>
</dbReference>
<sequence>MEHYIKGFDKKPEDSTVKAFQVLKKRCQGKLLFIDNQSNKEIKEEMVWNILTAVDTANAQSLRPYFSNKLTRQMEKRAQDFHWMHVSGLGLERSKEGNNIIEIKNKKSERY</sequence>
<proteinExistence type="predicted"/>
<organism evidence="1 2">
    <name type="scientific">Dreissena polymorpha</name>
    <name type="common">Zebra mussel</name>
    <name type="synonym">Mytilus polymorpha</name>
    <dbReference type="NCBI Taxonomy" id="45954"/>
    <lineage>
        <taxon>Eukaryota</taxon>
        <taxon>Metazoa</taxon>
        <taxon>Spiralia</taxon>
        <taxon>Lophotrochozoa</taxon>
        <taxon>Mollusca</taxon>
        <taxon>Bivalvia</taxon>
        <taxon>Autobranchia</taxon>
        <taxon>Heteroconchia</taxon>
        <taxon>Euheterodonta</taxon>
        <taxon>Imparidentia</taxon>
        <taxon>Neoheterodontei</taxon>
        <taxon>Myida</taxon>
        <taxon>Dreissenoidea</taxon>
        <taxon>Dreissenidae</taxon>
        <taxon>Dreissena</taxon>
    </lineage>
</organism>
<reference evidence="1" key="1">
    <citation type="journal article" date="2019" name="bioRxiv">
        <title>The Genome of the Zebra Mussel, Dreissena polymorpha: A Resource for Invasive Species Research.</title>
        <authorList>
            <person name="McCartney M.A."/>
            <person name="Auch B."/>
            <person name="Kono T."/>
            <person name="Mallez S."/>
            <person name="Zhang Y."/>
            <person name="Obille A."/>
            <person name="Becker A."/>
            <person name="Abrahante J.E."/>
            <person name="Garbe J."/>
            <person name="Badalamenti J.P."/>
            <person name="Herman A."/>
            <person name="Mangelson H."/>
            <person name="Liachko I."/>
            <person name="Sullivan S."/>
            <person name="Sone E.D."/>
            <person name="Koren S."/>
            <person name="Silverstein K.A.T."/>
            <person name="Beckman K.B."/>
            <person name="Gohl D.M."/>
        </authorList>
    </citation>
    <scope>NUCLEOTIDE SEQUENCE</scope>
    <source>
        <strain evidence="1">Duluth1</strain>
        <tissue evidence="1">Whole animal</tissue>
    </source>
</reference>
<dbReference type="AlphaFoldDB" id="A0A9D4E0N6"/>
<dbReference type="Proteomes" id="UP000828390">
    <property type="component" value="Unassembled WGS sequence"/>
</dbReference>
<evidence type="ECO:0000313" key="1">
    <source>
        <dbReference type="EMBL" id="KAH3771597.1"/>
    </source>
</evidence>
<gene>
    <name evidence="1" type="ORF">DPMN_172923</name>
</gene>
<keyword evidence="2" id="KW-1185">Reference proteome</keyword>
<comment type="caution">
    <text evidence="1">The sequence shown here is derived from an EMBL/GenBank/DDBJ whole genome shotgun (WGS) entry which is preliminary data.</text>
</comment>